<evidence type="ECO:0000256" key="2">
    <source>
        <dbReference type="ARBA" id="ARBA00022603"/>
    </source>
</evidence>
<reference evidence="11 12" key="1">
    <citation type="submission" date="2017-09" db="EMBL/GenBank/DDBJ databases">
        <title>Depth-based differentiation of microbial function through sediment-hosted aquifers and enrichment of novel symbionts in the deep terrestrial subsurface.</title>
        <authorList>
            <person name="Probst A.J."/>
            <person name="Ladd B."/>
            <person name="Jarett J.K."/>
            <person name="Geller-Mcgrath D.E."/>
            <person name="Sieber C.M."/>
            <person name="Emerson J.B."/>
            <person name="Anantharaman K."/>
            <person name="Thomas B.C."/>
            <person name="Malmstrom R."/>
            <person name="Stieglmeier M."/>
            <person name="Klingl A."/>
            <person name="Woyke T."/>
            <person name="Ryan C.M."/>
            <person name="Banfield J.F."/>
        </authorList>
    </citation>
    <scope>NUCLEOTIDE SEQUENCE [LARGE SCALE GENOMIC DNA]</scope>
    <source>
        <strain evidence="11">CG22_combo_CG10-13_8_21_14_all_39_9</strain>
    </source>
</reference>
<dbReference type="EMBL" id="PCTN01000042">
    <property type="protein sequence ID" value="PIP75934.1"/>
    <property type="molecule type" value="Genomic_DNA"/>
</dbReference>
<evidence type="ECO:0000256" key="9">
    <source>
        <dbReference type="SAM" id="MobiDB-lite"/>
    </source>
</evidence>
<organism evidence="11 12">
    <name type="scientific">Candidatus Kuenenbacteria bacterium CG22_combo_CG10-13_8_21_14_all_39_9</name>
    <dbReference type="NCBI Taxonomy" id="1974621"/>
    <lineage>
        <taxon>Bacteria</taxon>
        <taxon>Candidatus Kueneniibacteriota</taxon>
    </lineage>
</organism>
<evidence type="ECO:0000313" key="11">
    <source>
        <dbReference type="EMBL" id="PIP75934.1"/>
    </source>
</evidence>
<dbReference type="AlphaFoldDB" id="A0A2H0D1A0"/>
<evidence type="ECO:0000256" key="4">
    <source>
        <dbReference type="ARBA" id="ARBA00022691"/>
    </source>
</evidence>
<dbReference type="InterPro" id="IPR001091">
    <property type="entry name" value="RM_Methyltransferase"/>
</dbReference>
<protein>
    <recommendedName>
        <fullName evidence="8">Methyltransferase</fullName>
        <ecNumber evidence="8">2.1.1.-</ecNumber>
    </recommendedName>
</protein>
<feature type="domain" description="DNA methylase N-4/N-6" evidence="10">
    <location>
        <begin position="78"/>
        <end position="292"/>
    </location>
</feature>
<feature type="region of interest" description="Disordered" evidence="9">
    <location>
        <begin position="1"/>
        <end position="21"/>
    </location>
</feature>
<dbReference type="GO" id="GO:0005737">
    <property type="term" value="C:cytoplasm"/>
    <property type="evidence" value="ECO:0007669"/>
    <property type="project" value="TreeGrafter"/>
</dbReference>
<comment type="catalytic activity">
    <reaction evidence="7">
        <text>a 2'-deoxycytidine in DNA + S-adenosyl-L-methionine = an N(4)-methyl-2'-deoxycytidine in DNA + S-adenosyl-L-homocysteine + H(+)</text>
        <dbReference type="Rhea" id="RHEA:16857"/>
        <dbReference type="Rhea" id="RHEA-COMP:11369"/>
        <dbReference type="Rhea" id="RHEA-COMP:13674"/>
        <dbReference type="ChEBI" id="CHEBI:15378"/>
        <dbReference type="ChEBI" id="CHEBI:57856"/>
        <dbReference type="ChEBI" id="CHEBI:59789"/>
        <dbReference type="ChEBI" id="CHEBI:85452"/>
        <dbReference type="ChEBI" id="CHEBI:137933"/>
        <dbReference type="EC" id="2.1.1.113"/>
    </reaction>
</comment>
<gene>
    <name evidence="11" type="ORF">COW86_00945</name>
</gene>
<evidence type="ECO:0000313" key="12">
    <source>
        <dbReference type="Proteomes" id="UP000230159"/>
    </source>
</evidence>
<dbReference type="Gene3D" id="3.40.50.150">
    <property type="entry name" value="Vaccinia Virus protein VP39"/>
    <property type="match status" value="1"/>
</dbReference>
<keyword evidence="4" id="KW-0949">S-adenosyl-L-methionine</keyword>
<dbReference type="InterPro" id="IPR002941">
    <property type="entry name" value="DNA_methylase_N4/N6"/>
</dbReference>
<accession>A0A2H0D1A0</accession>
<keyword evidence="3 11" id="KW-0808">Transferase</keyword>
<keyword evidence="6" id="KW-0238">DNA-binding</keyword>
<name>A0A2H0D1A0_9BACT</name>
<dbReference type="PANTHER" id="PTHR13370:SF3">
    <property type="entry name" value="TRNA (GUANINE(10)-N2)-METHYLTRANSFERASE HOMOLOG"/>
    <property type="match status" value="1"/>
</dbReference>
<dbReference type="GO" id="GO:0009307">
    <property type="term" value="P:DNA restriction-modification system"/>
    <property type="evidence" value="ECO:0007669"/>
    <property type="project" value="UniProtKB-KW"/>
</dbReference>
<dbReference type="Pfam" id="PF01555">
    <property type="entry name" value="N6_N4_Mtase"/>
    <property type="match status" value="1"/>
</dbReference>
<comment type="caution">
    <text evidence="11">The sequence shown here is derived from an EMBL/GenBank/DDBJ whole genome shotgun (WGS) entry which is preliminary data.</text>
</comment>
<dbReference type="InterPro" id="IPR017985">
    <property type="entry name" value="MeTrfase_CN4_CS"/>
</dbReference>
<proteinExistence type="inferred from homology"/>
<dbReference type="GO" id="GO:0015667">
    <property type="term" value="F:site-specific DNA-methyltransferase (cytosine-N4-specific) activity"/>
    <property type="evidence" value="ECO:0007669"/>
    <property type="project" value="UniProtKB-EC"/>
</dbReference>
<dbReference type="EC" id="2.1.1.-" evidence="8"/>
<evidence type="ECO:0000256" key="5">
    <source>
        <dbReference type="ARBA" id="ARBA00022747"/>
    </source>
</evidence>
<evidence type="ECO:0000256" key="3">
    <source>
        <dbReference type="ARBA" id="ARBA00022679"/>
    </source>
</evidence>
<evidence type="ECO:0000259" key="10">
    <source>
        <dbReference type="Pfam" id="PF01555"/>
    </source>
</evidence>
<evidence type="ECO:0000256" key="8">
    <source>
        <dbReference type="RuleBase" id="RU362026"/>
    </source>
</evidence>
<sequence>MNNQSFYNKRREGTKTSAFGTPGRINHDSSKFYNSKLYEGLNNGKDVEYIENQIESQNINKVFCKSSEAMTELPDNSVHLMVTSPPYNVGKTYDENLSLEEYRGLLKRVFKETYRVLVPGGRVCINIANLGRKPYLPLHSYIIEDMHDIGFLMRGEILWDKGSSASPSTAWGTWLKANNPVLRDVHEYILIFCKDTFTRRNPYKRKSTISKEEFLEFTKSVWQFSAERASKVGHPAPFPVELPYRTIQLYTFEGDIILDPFVGAGTTCIAALKTNRKYVAYDVDKKYCDLAEQRIKQYLQEQTTLFNK</sequence>
<dbReference type="SUPFAM" id="SSF53335">
    <property type="entry name" value="S-adenosyl-L-methionine-dependent methyltransferases"/>
    <property type="match status" value="1"/>
</dbReference>
<comment type="similarity">
    <text evidence="1">Belongs to the N(4)/N(6)-methyltransferase family. N(4) subfamily.</text>
</comment>
<dbReference type="GO" id="GO:0003677">
    <property type="term" value="F:DNA binding"/>
    <property type="evidence" value="ECO:0007669"/>
    <property type="project" value="UniProtKB-KW"/>
</dbReference>
<dbReference type="Proteomes" id="UP000230159">
    <property type="component" value="Unassembled WGS sequence"/>
</dbReference>
<dbReference type="InterPro" id="IPR029063">
    <property type="entry name" value="SAM-dependent_MTases_sf"/>
</dbReference>
<dbReference type="PROSITE" id="PS00093">
    <property type="entry name" value="N4_MTASE"/>
    <property type="match status" value="1"/>
</dbReference>
<dbReference type="GO" id="GO:0032259">
    <property type="term" value="P:methylation"/>
    <property type="evidence" value="ECO:0007669"/>
    <property type="project" value="UniProtKB-KW"/>
</dbReference>
<dbReference type="PANTHER" id="PTHR13370">
    <property type="entry name" value="RNA METHYLASE-RELATED"/>
    <property type="match status" value="1"/>
</dbReference>
<evidence type="ECO:0000256" key="6">
    <source>
        <dbReference type="ARBA" id="ARBA00023125"/>
    </source>
</evidence>
<dbReference type="PRINTS" id="PR00508">
    <property type="entry name" value="S21N4MTFRASE"/>
</dbReference>
<evidence type="ECO:0000256" key="1">
    <source>
        <dbReference type="ARBA" id="ARBA00010203"/>
    </source>
</evidence>
<evidence type="ECO:0000256" key="7">
    <source>
        <dbReference type="ARBA" id="ARBA00049120"/>
    </source>
</evidence>
<keyword evidence="2 11" id="KW-0489">Methyltransferase</keyword>
<dbReference type="GO" id="GO:0008170">
    <property type="term" value="F:N-methyltransferase activity"/>
    <property type="evidence" value="ECO:0007669"/>
    <property type="project" value="InterPro"/>
</dbReference>
<keyword evidence="5" id="KW-0680">Restriction system</keyword>